<evidence type="ECO:0000313" key="2">
    <source>
        <dbReference type="EMBL" id="JAH26331.1"/>
    </source>
</evidence>
<keyword evidence="1" id="KW-0472">Membrane</keyword>
<reference evidence="2" key="1">
    <citation type="submission" date="2014-11" db="EMBL/GenBank/DDBJ databases">
        <authorList>
            <person name="Amaro Gonzalez C."/>
        </authorList>
    </citation>
    <scope>NUCLEOTIDE SEQUENCE</scope>
</reference>
<dbReference type="EMBL" id="GBXM01082246">
    <property type="protein sequence ID" value="JAH26331.1"/>
    <property type="molecule type" value="Transcribed_RNA"/>
</dbReference>
<organism evidence="2">
    <name type="scientific">Anguilla anguilla</name>
    <name type="common">European freshwater eel</name>
    <name type="synonym">Muraena anguilla</name>
    <dbReference type="NCBI Taxonomy" id="7936"/>
    <lineage>
        <taxon>Eukaryota</taxon>
        <taxon>Metazoa</taxon>
        <taxon>Chordata</taxon>
        <taxon>Craniata</taxon>
        <taxon>Vertebrata</taxon>
        <taxon>Euteleostomi</taxon>
        <taxon>Actinopterygii</taxon>
        <taxon>Neopterygii</taxon>
        <taxon>Teleostei</taxon>
        <taxon>Anguilliformes</taxon>
        <taxon>Anguillidae</taxon>
        <taxon>Anguilla</taxon>
    </lineage>
</organism>
<evidence type="ECO:0000256" key="1">
    <source>
        <dbReference type="SAM" id="Phobius"/>
    </source>
</evidence>
<dbReference type="AlphaFoldDB" id="A0A0E9RB32"/>
<accession>A0A0E9RB32</accession>
<name>A0A0E9RB32_ANGAN</name>
<feature type="transmembrane region" description="Helical" evidence="1">
    <location>
        <begin position="21"/>
        <end position="40"/>
    </location>
</feature>
<proteinExistence type="predicted"/>
<keyword evidence="1" id="KW-1133">Transmembrane helix</keyword>
<keyword evidence="1" id="KW-0812">Transmembrane</keyword>
<sequence length="45" mass="5546">MVMSTLYRHINRMVEHVFVKSWHNGFLTFFIFFIFNIIFFKVSSI</sequence>
<protein>
    <submittedName>
        <fullName evidence="2">Uncharacterized protein</fullName>
    </submittedName>
</protein>
<reference evidence="2" key="2">
    <citation type="journal article" date="2015" name="Fish Shellfish Immunol.">
        <title>Early steps in the European eel (Anguilla anguilla)-Vibrio vulnificus interaction in the gills: Role of the RtxA13 toxin.</title>
        <authorList>
            <person name="Callol A."/>
            <person name="Pajuelo D."/>
            <person name="Ebbesson L."/>
            <person name="Teles M."/>
            <person name="MacKenzie S."/>
            <person name="Amaro C."/>
        </authorList>
    </citation>
    <scope>NUCLEOTIDE SEQUENCE</scope>
</reference>